<sequence length="309" mass="33866">MTFRVFVEPQQGATYGDQLECATAAEDLGYDGFFRSDHYLAVGGALGEPGPTDSWVTLAGLARETRRLRLGTLVSSATFRHPGQLAIQVAQVDEMSDGRVELGIGTGWYEEEHRAYGIPFPRARFDRLEEQLRIVRGLWETPAGERFDFTGEHHTLVGAPALPKPRQRRVPVIVGGRGPVRTPALAARYADEINIGFVRPDVAAEQYARVAAACAQQGRDATEVVRSVALVVCCGTSDAQVAQRAHRMERGVAELRATGLTGTPSQVAERIAAYRAVGVQRFYLQFLDMRDLDHVEIVAQQVLPQVPAD</sequence>
<dbReference type="InterPro" id="IPR050172">
    <property type="entry name" value="SsuD_RutA_monooxygenase"/>
</dbReference>
<evidence type="ECO:0000256" key="4">
    <source>
        <dbReference type="ARBA" id="ARBA00023033"/>
    </source>
</evidence>
<keyword evidence="2" id="KW-0288">FMN</keyword>
<evidence type="ECO:0000313" key="6">
    <source>
        <dbReference type="EMBL" id="GIG41857.1"/>
    </source>
</evidence>
<dbReference type="Gene3D" id="3.20.20.30">
    <property type="entry name" value="Luciferase-like domain"/>
    <property type="match status" value="1"/>
</dbReference>
<evidence type="ECO:0000313" key="7">
    <source>
        <dbReference type="Proteomes" id="UP000614741"/>
    </source>
</evidence>
<dbReference type="RefSeq" id="WP_203676379.1">
    <property type="nucleotide sequence ID" value="NZ_BONP01000041.1"/>
</dbReference>
<comment type="caution">
    <text evidence="6">The sequence shown here is derived from an EMBL/GenBank/DDBJ whole genome shotgun (WGS) entry which is preliminary data.</text>
</comment>
<dbReference type="PANTHER" id="PTHR42847">
    <property type="entry name" value="ALKANESULFONATE MONOOXYGENASE"/>
    <property type="match status" value="1"/>
</dbReference>
<gene>
    <name evidence="6" type="primary">ssuD</name>
    <name evidence="6" type="ORF">Cph01nite_36190</name>
</gene>
<organism evidence="6 7">
    <name type="scientific">Cellulomonas phragmiteti</name>
    <dbReference type="NCBI Taxonomy" id="478780"/>
    <lineage>
        <taxon>Bacteria</taxon>
        <taxon>Bacillati</taxon>
        <taxon>Actinomycetota</taxon>
        <taxon>Actinomycetes</taxon>
        <taxon>Micrococcales</taxon>
        <taxon>Cellulomonadaceae</taxon>
        <taxon>Cellulomonas</taxon>
    </lineage>
</organism>
<dbReference type="SUPFAM" id="SSF51679">
    <property type="entry name" value="Bacterial luciferase-like"/>
    <property type="match status" value="1"/>
</dbReference>
<dbReference type="InterPro" id="IPR011251">
    <property type="entry name" value="Luciferase-like_dom"/>
</dbReference>
<keyword evidence="3" id="KW-0560">Oxidoreductase</keyword>
<dbReference type="Pfam" id="PF00296">
    <property type="entry name" value="Bac_luciferase"/>
    <property type="match status" value="1"/>
</dbReference>
<dbReference type="EMBL" id="BONP01000041">
    <property type="protein sequence ID" value="GIG41857.1"/>
    <property type="molecule type" value="Genomic_DNA"/>
</dbReference>
<keyword evidence="1" id="KW-0285">Flavoprotein</keyword>
<accession>A0ABQ4DS82</accession>
<feature type="domain" description="Luciferase-like" evidence="5">
    <location>
        <begin position="3"/>
        <end position="251"/>
    </location>
</feature>
<dbReference type="InterPro" id="IPR019952">
    <property type="entry name" value="F420_OxRdatse_Rv1855c_pred"/>
</dbReference>
<dbReference type="NCBIfam" id="TIGR03560">
    <property type="entry name" value="F420_Rv1855c"/>
    <property type="match status" value="1"/>
</dbReference>
<keyword evidence="4" id="KW-0503">Monooxygenase</keyword>
<evidence type="ECO:0000256" key="2">
    <source>
        <dbReference type="ARBA" id="ARBA00022643"/>
    </source>
</evidence>
<reference evidence="6 7" key="1">
    <citation type="submission" date="2021-01" db="EMBL/GenBank/DDBJ databases">
        <title>Whole genome shotgun sequence of Cellulomonas phragmiteti NBRC 110785.</title>
        <authorList>
            <person name="Komaki H."/>
            <person name="Tamura T."/>
        </authorList>
    </citation>
    <scope>NUCLEOTIDE SEQUENCE [LARGE SCALE GENOMIC DNA]</scope>
    <source>
        <strain evidence="6 7">NBRC 110785</strain>
    </source>
</reference>
<evidence type="ECO:0000256" key="3">
    <source>
        <dbReference type="ARBA" id="ARBA00023002"/>
    </source>
</evidence>
<name>A0ABQ4DS82_9CELL</name>
<dbReference type="Proteomes" id="UP000614741">
    <property type="component" value="Unassembled WGS sequence"/>
</dbReference>
<evidence type="ECO:0000259" key="5">
    <source>
        <dbReference type="Pfam" id="PF00296"/>
    </source>
</evidence>
<dbReference type="InterPro" id="IPR036661">
    <property type="entry name" value="Luciferase-like_sf"/>
</dbReference>
<keyword evidence="7" id="KW-1185">Reference proteome</keyword>
<proteinExistence type="predicted"/>
<dbReference type="PANTHER" id="PTHR42847:SF4">
    <property type="entry name" value="ALKANESULFONATE MONOOXYGENASE-RELATED"/>
    <property type="match status" value="1"/>
</dbReference>
<evidence type="ECO:0000256" key="1">
    <source>
        <dbReference type="ARBA" id="ARBA00022630"/>
    </source>
</evidence>
<protein>
    <submittedName>
        <fullName evidence="6">LLM class F420-dependent oxidoreductase</fullName>
    </submittedName>
</protein>